<evidence type="ECO:0000256" key="2">
    <source>
        <dbReference type="ARBA" id="ARBA00023002"/>
    </source>
</evidence>
<dbReference type="InterPro" id="IPR020904">
    <property type="entry name" value="Sc_DH/Rdtase_CS"/>
</dbReference>
<dbReference type="PRINTS" id="PR00080">
    <property type="entry name" value="SDRFAMILY"/>
</dbReference>
<dbReference type="GO" id="GO:0016020">
    <property type="term" value="C:membrane"/>
    <property type="evidence" value="ECO:0007669"/>
    <property type="project" value="TreeGrafter"/>
</dbReference>
<dbReference type="GO" id="GO:0016491">
    <property type="term" value="F:oxidoreductase activity"/>
    <property type="evidence" value="ECO:0007669"/>
    <property type="project" value="UniProtKB-KW"/>
</dbReference>
<dbReference type="Gene3D" id="3.40.50.720">
    <property type="entry name" value="NAD(P)-binding Rossmann-like Domain"/>
    <property type="match status" value="1"/>
</dbReference>
<dbReference type="FunFam" id="3.40.50.720:FF:000084">
    <property type="entry name" value="Short-chain dehydrogenase reductase"/>
    <property type="match status" value="1"/>
</dbReference>
<dbReference type="InterPro" id="IPR057326">
    <property type="entry name" value="KR_dom"/>
</dbReference>
<dbReference type="PANTHER" id="PTHR44196">
    <property type="entry name" value="DEHYDROGENASE/REDUCTASE SDR FAMILY MEMBER 7B"/>
    <property type="match status" value="1"/>
</dbReference>
<protein>
    <submittedName>
        <fullName evidence="5">SDR family NAD(P)-dependent oxidoreductase</fullName>
    </submittedName>
</protein>
<organism evidence="5 6">
    <name type="scientific">Rugamonas fusca</name>
    <dbReference type="NCBI Taxonomy" id="2758568"/>
    <lineage>
        <taxon>Bacteria</taxon>
        <taxon>Pseudomonadati</taxon>
        <taxon>Pseudomonadota</taxon>
        <taxon>Betaproteobacteria</taxon>
        <taxon>Burkholderiales</taxon>
        <taxon>Oxalobacteraceae</taxon>
        <taxon>Telluria group</taxon>
        <taxon>Rugamonas</taxon>
    </lineage>
</organism>
<evidence type="ECO:0000313" key="6">
    <source>
        <dbReference type="Proteomes" id="UP000566711"/>
    </source>
</evidence>
<dbReference type="EMBL" id="JACEZS010000014">
    <property type="protein sequence ID" value="MBA5607008.1"/>
    <property type="molecule type" value="Genomic_DNA"/>
</dbReference>
<accession>A0A7W2I855</accession>
<gene>
    <name evidence="5" type="ORF">H3H36_16750</name>
</gene>
<sequence length="273" mass="28362">MAIPDLNHKRVLITGAASGIGLACAHSFARQGARLIISDINPDAQEQARSALVAAGAHCEAHTCNVADETAVQRLANMAGAVDVLVNNAGIVYLGAFMDTPMAAWRRVMEINVNGVVHMTRAFLPGMREAGGARAIVNIASTAGFAPAPTMAAYAASKHAVVGLSEVLAMELAASPITVTIVAPGVISTNIFNARGNISPAIPEAQLRRLQAYYDAKGCAPAVVGDDIVRGVQSGAALVETGPFAKLACRTMRLSRRLARQLTVKNAPALGYL</sequence>
<dbReference type="Proteomes" id="UP000566711">
    <property type="component" value="Unassembled WGS sequence"/>
</dbReference>
<name>A0A7W2I855_9BURK</name>
<evidence type="ECO:0000256" key="3">
    <source>
        <dbReference type="RuleBase" id="RU000363"/>
    </source>
</evidence>
<reference evidence="5 6" key="1">
    <citation type="submission" date="2020-07" db="EMBL/GenBank/DDBJ databases">
        <title>Novel species isolated from subtropical streams in China.</title>
        <authorList>
            <person name="Lu H."/>
        </authorList>
    </citation>
    <scope>NUCLEOTIDE SEQUENCE [LARGE SCALE GENOMIC DNA]</scope>
    <source>
        <strain evidence="5 6">FT3S</strain>
    </source>
</reference>
<keyword evidence="2" id="KW-0560">Oxidoreductase</keyword>
<dbReference type="AlphaFoldDB" id="A0A7W2I855"/>
<keyword evidence="6" id="KW-1185">Reference proteome</keyword>
<dbReference type="PROSITE" id="PS00061">
    <property type="entry name" value="ADH_SHORT"/>
    <property type="match status" value="1"/>
</dbReference>
<proteinExistence type="inferred from homology"/>
<dbReference type="Pfam" id="PF00106">
    <property type="entry name" value="adh_short"/>
    <property type="match status" value="1"/>
</dbReference>
<feature type="domain" description="Ketoreductase" evidence="4">
    <location>
        <begin position="9"/>
        <end position="190"/>
    </location>
</feature>
<dbReference type="SMART" id="SM00822">
    <property type="entry name" value="PKS_KR"/>
    <property type="match status" value="1"/>
</dbReference>
<evidence type="ECO:0000259" key="4">
    <source>
        <dbReference type="SMART" id="SM00822"/>
    </source>
</evidence>
<dbReference type="PRINTS" id="PR00081">
    <property type="entry name" value="GDHRDH"/>
</dbReference>
<dbReference type="SUPFAM" id="SSF51735">
    <property type="entry name" value="NAD(P)-binding Rossmann-fold domains"/>
    <property type="match status" value="1"/>
</dbReference>
<comment type="caution">
    <text evidence="5">The sequence shown here is derived from an EMBL/GenBank/DDBJ whole genome shotgun (WGS) entry which is preliminary data.</text>
</comment>
<dbReference type="CDD" id="cd05233">
    <property type="entry name" value="SDR_c"/>
    <property type="match status" value="1"/>
</dbReference>
<dbReference type="InterPro" id="IPR002347">
    <property type="entry name" value="SDR_fam"/>
</dbReference>
<dbReference type="RefSeq" id="WP_182219231.1">
    <property type="nucleotide sequence ID" value="NZ_JACEZS010000014.1"/>
</dbReference>
<evidence type="ECO:0000313" key="5">
    <source>
        <dbReference type="EMBL" id="MBA5607008.1"/>
    </source>
</evidence>
<evidence type="ECO:0000256" key="1">
    <source>
        <dbReference type="ARBA" id="ARBA00006484"/>
    </source>
</evidence>
<comment type="similarity">
    <text evidence="1 3">Belongs to the short-chain dehydrogenases/reductases (SDR) family.</text>
</comment>
<dbReference type="InterPro" id="IPR036291">
    <property type="entry name" value="NAD(P)-bd_dom_sf"/>
</dbReference>
<dbReference type="PANTHER" id="PTHR44196:SF1">
    <property type="entry name" value="DEHYDROGENASE_REDUCTASE SDR FAMILY MEMBER 7B"/>
    <property type="match status" value="1"/>
</dbReference>